<dbReference type="Ensembl" id="ENSNPET00000007491.1">
    <property type="protein sequence ID" value="ENSNPEP00000007308.1"/>
    <property type="gene ID" value="ENSNPEG00000005478.1"/>
</dbReference>
<dbReference type="AlphaFoldDB" id="A0A8C6Z251"/>
<sequence>QSLPDTQGLHPGQSTCKQTSSSNPARVRACFPYLQEFGSSIRKPKLSQHTDLDLVADRGPFAAVEGIGPLHLLRVPELLQPPDHLLHHKQVRNWSRGKEQKQSLLSEQSDTDLSARLALFLKE</sequence>
<accession>A0A8C6Z251</accession>
<reference evidence="2" key="2">
    <citation type="submission" date="2025-09" db="UniProtKB">
        <authorList>
            <consortium name="Ensembl"/>
        </authorList>
    </citation>
    <scope>IDENTIFICATION</scope>
</reference>
<protein>
    <submittedName>
        <fullName evidence="2">Uncharacterized protein</fullName>
    </submittedName>
</protein>
<name>A0A8C6Z251_NOTPE</name>
<evidence type="ECO:0000256" key="1">
    <source>
        <dbReference type="SAM" id="MobiDB-lite"/>
    </source>
</evidence>
<organism evidence="2 3">
    <name type="scientific">Nothoprocta perdicaria</name>
    <name type="common">Chilean tinamou</name>
    <name type="synonym">Crypturus perdicarius</name>
    <dbReference type="NCBI Taxonomy" id="30464"/>
    <lineage>
        <taxon>Eukaryota</taxon>
        <taxon>Metazoa</taxon>
        <taxon>Chordata</taxon>
        <taxon>Craniata</taxon>
        <taxon>Vertebrata</taxon>
        <taxon>Euteleostomi</taxon>
        <taxon>Archelosauria</taxon>
        <taxon>Archosauria</taxon>
        <taxon>Dinosauria</taxon>
        <taxon>Saurischia</taxon>
        <taxon>Theropoda</taxon>
        <taxon>Coelurosauria</taxon>
        <taxon>Aves</taxon>
        <taxon>Palaeognathae</taxon>
        <taxon>Tinamiformes</taxon>
        <taxon>Tinamidae</taxon>
        <taxon>Nothoprocta</taxon>
    </lineage>
</organism>
<evidence type="ECO:0000313" key="3">
    <source>
        <dbReference type="Proteomes" id="UP000694420"/>
    </source>
</evidence>
<feature type="region of interest" description="Disordered" evidence="1">
    <location>
        <begin position="1"/>
        <end position="24"/>
    </location>
</feature>
<reference evidence="2" key="1">
    <citation type="submission" date="2025-08" db="UniProtKB">
        <authorList>
            <consortium name="Ensembl"/>
        </authorList>
    </citation>
    <scope>IDENTIFICATION</scope>
</reference>
<dbReference type="Proteomes" id="UP000694420">
    <property type="component" value="Unplaced"/>
</dbReference>
<keyword evidence="3" id="KW-1185">Reference proteome</keyword>
<proteinExistence type="predicted"/>
<evidence type="ECO:0000313" key="2">
    <source>
        <dbReference type="Ensembl" id="ENSNPEP00000007308.1"/>
    </source>
</evidence>
<feature type="compositionally biased region" description="Polar residues" evidence="1">
    <location>
        <begin position="12"/>
        <end position="24"/>
    </location>
</feature>